<protein>
    <recommendedName>
        <fullName evidence="5">DUF4190 domain-containing protein</fullName>
    </recommendedName>
</protein>
<keyword evidence="1" id="KW-0812">Transmembrane</keyword>
<dbReference type="AlphaFoldDB" id="A0A942T3E0"/>
<accession>A0A942T3E0</accession>
<organism evidence="2">
    <name type="scientific">Neobacillus citreus</name>
    <dbReference type="NCBI Taxonomy" id="2833578"/>
    <lineage>
        <taxon>Bacteria</taxon>
        <taxon>Bacillati</taxon>
        <taxon>Bacillota</taxon>
        <taxon>Bacilli</taxon>
        <taxon>Bacillales</taxon>
        <taxon>Bacillaceae</taxon>
        <taxon>Neobacillus</taxon>
    </lineage>
</organism>
<gene>
    <name evidence="3" type="ORF">KHB02_019045</name>
    <name evidence="2" type="ORF">KHB02_23650</name>
</gene>
<dbReference type="EMBL" id="JAGYPE020000039">
    <property type="protein sequence ID" value="MCH6267621.1"/>
    <property type="molecule type" value="Genomic_DNA"/>
</dbReference>
<sequence>MSGGMKALLYILSFFIPIIGIILGIIWMNDQDMEKKAIGKTCLILGIVSIVLSCICWFALSALSLAPAFMTGY</sequence>
<feature type="transmembrane region" description="Helical" evidence="1">
    <location>
        <begin position="7"/>
        <end position="28"/>
    </location>
</feature>
<evidence type="ECO:0000313" key="4">
    <source>
        <dbReference type="Proteomes" id="UP000677265"/>
    </source>
</evidence>
<name>A0A942T3E0_9BACI</name>
<keyword evidence="4" id="KW-1185">Reference proteome</keyword>
<reference evidence="2" key="1">
    <citation type="submission" date="2021-05" db="EMBL/GenBank/DDBJ databases">
        <title>Novel Bacillus species.</title>
        <authorList>
            <person name="Liu G."/>
        </authorList>
    </citation>
    <scope>NUCLEOTIDE SEQUENCE</scope>
    <source>
        <strain evidence="2 4">FJAT-50051</strain>
    </source>
</reference>
<comment type="caution">
    <text evidence="2">The sequence shown here is derived from an EMBL/GenBank/DDBJ whole genome shotgun (WGS) entry which is preliminary data.</text>
</comment>
<dbReference type="RefSeq" id="WP_213144275.1">
    <property type="nucleotide sequence ID" value="NZ_JAGYPE020000039.1"/>
</dbReference>
<evidence type="ECO:0008006" key="5">
    <source>
        <dbReference type="Google" id="ProtNLM"/>
    </source>
</evidence>
<evidence type="ECO:0000256" key="1">
    <source>
        <dbReference type="SAM" id="Phobius"/>
    </source>
</evidence>
<dbReference type="Proteomes" id="UP000677265">
    <property type="component" value="Unassembled WGS sequence"/>
</dbReference>
<dbReference type="EMBL" id="JAGYPE010000004">
    <property type="protein sequence ID" value="MBS4184393.1"/>
    <property type="molecule type" value="Genomic_DNA"/>
</dbReference>
<keyword evidence="1" id="KW-1133">Transmembrane helix</keyword>
<keyword evidence="1" id="KW-0472">Membrane</keyword>
<proteinExistence type="predicted"/>
<evidence type="ECO:0000313" key="3">
    <source>
        <dbReference type="EMBL" id="MCH6267621.1"/>
    </source>
</evidence>
<feature type="transmembrane region" description="Helical" evidence="1">
    <location>
        <begin position="43"/>
        <end position="69"/>
    </location>
</feature>
<evidence type="ECO:0000313" key="2">
    <source>
        <dbReference type="EMBL" id="MBS4184393.1"/>
    </source>
</evidence>